<dbReference type="EMBL" id="JBHTLK010000029">
    <property type="protein sequence ID" value="MFD1147167.1"/>
    <property type="molecule type" value="Genomic_DNA"/>
</dbReference>
<evidence type="ECO:0000313" key="2">
    <source>
        <dbReference type="Proteomes" id="UP001597168"/>
    </source>
</evidence>
<dbReference type="PANTHER" id="PTHR46082:SF6">
    <property type="entry name" value="AAA+ ATPASE DOMAIN-CONTAINING PROTEIN-RELATED"/>
    <property type="match status" value="1"/>
</dbReference>
<keyword evidence="2" id="KW-1185">Reference proteome</keyword>
<gene>
    <name evidence="1" type="ORF">ACFQ3T_08520</name>
</gene>
<dbReference type="InterPro" id="IPR011990">
    <property type="entry name" value="TPR-like_helical_dom_sf"/>
</dbReference>
<organism evidence="1 2">
    <name type="scientific">Saccharothrix hoggarensis</name>
    <dbReference type="NCBI Taxonomy" id="913853"/>
    <lineage>
        <taxon>Bacteria</taxon>
        <taxon>Bacillati</taxon>
        <taxon>Actinomycetota</taxon>
        <taxon>Actinomycetes</taxon>
        <taxon>Pseudonocardiales</taxon>
        <taxon>Pseudonocardiaceae</taxon>
        <taxon>Saccharothrix</taxon>
    </lineage>
</organism>
<evidence type="ECO:0000313" key="1">
    <source>
        <dbReference type="EMBL" id="MFD1147167.1"/>
    </source>
</evidence>
<accession>A0ABW3QQZ6</accession>
<reference evidence="2" key="1">
    <citation type="journal article" date="2019" name="Int. J. Syst. Evol. Microbiol.">
        <title>The Global Catalogue of Microorganisms (GCM) 10K type strain sequencing project: providing services to taxonomists for standard genome sequencing and annotation.</title>
        <authorList>
            <consortium name="The Broad Institute Genomics Platform"/>
            <consortium name="The Broad Institute Genome Sequencing Center for Infectious Disease"/>
            <person name="Wu L."/>
            <person name="Ma J."/>
        </authorList>
    </citation>
    <scope>NUCLEOTIDE SEQUENCE [LARGE SCALE GENOMIC DNA]</scope>
    <source>
        <strain evidence="2">CCUG 60214</strain>
    </source>
</reference>
<dbReference type="Proteomes" id="UP001597168">
    <property type="component" value="Unassembled WGS sequence"/>
</dbReference>
<protein>
    <submittedName>
        <fullName evidence="1">Tetratricopeptide repeat protein</fullName>
    </submittedName>
</protein>
<dbReference type="Gene3D" id="1.25.40.10">
    <property type="entry name" value="Tetratricopeptide repeat domain"/>
    <property type="match status" value="2"/>
</dbReference>
<dbReference type="PANTHER" id="PTHR46082">
    <property type="entry name" value="ATP/GTP-BINDING PROTEIN-RELATED"/>
    <property type="match status" value="1"/>
</dbReference>
<name>A0ABW3QQZ6_9PSEU</name>
<dbReference type="Pfam" id="PF13374">
    <property type="entry name" value="TPR_10"/>
    <property type="match status" value="2"/>
</dbReference>
<dbReference type="InterPro" id="IPR053137">
    <property type="entry name" value="NLR-like"/>
</dbReference>
<comment type="caution">
    <text evidence="1">The sequence shown here is derived from an EMBL/GenBank/DDBJ whole genome shotgun (WGS) entry which is preliminary data.</text>
</comment>
<sequence>MTSNRREGETEFVRKLFSANHMPPDLAGATVDERVAALLSRYDSTPGQRTALGLSLVRCMEEAPDRPDSVPVLRRVLADFEDALGRTHPLHLEAAGALATALSAHGVTEEAERTYRTALWTAVGTTGEHSDLSTRLRHGLFLFLARHDRLDEALELHRKVKVTDDVALVHRGRLARLLATAGRPLDAVAEYQAALREAEAALGRDHVRTINLRTLLAVLAIDHGHPVAEEAQRGVVADLERVQGPDSPGGLVARGALARLVGRLGRPDEAAAMFRDLVHDHRRVLGPQHPGTLVTAAEFGRLLLDLARDREAVALFRKLLPVAERVLGDHPVTRAARAVVRDR</sequence>
<proteinExistence type="predicted"/>
<dbReference type="RefSeq" id="WP_380722050.1">
    <property type="nucleotide sequence ID" value="NZ_JBHTLK010000029.1"/>
</dbReference>
<dbReference type="SUPFAM" id="SSF48452">
    <property type="entry name" value="TPR-like"/>
    <property type="match status" value="2"/>
</dbReference>